<reference evidence="3" key="1">
    <citation type="submission" date="2020-10" db="EMBL/GenBank/DDBJ databases">
        <title>Genome sequence of the unusual species of purple photosynthetic bacteria, Phaeovibrio sulfidiphilus DSM 23193, type strain.</title>
        <authorList>
            <person name="Kyndt J.A."/>
            <person name="Meyer T.E."/>
        </authorList>
    </citation>
    <scope>NUCLEOTIDE SEQUENCE</scope>
    <source>
        <strain evidence="3">DSM 23193</strain>
    </source>
</reference>
<evidence type="ECO:0000313" key="3">
    <source>
        <dbReference type="EMBL" id="MBE1236080.1"/>
    </source>
</evidence>
<gene>
    <name evidence="3" type="ORF">IHV25_00195</name>
</gene>
<feature type="domain" description="Flagellar hook-length control protein-like C-terminal" evidence="2">
    <location>
        <begin position="463"/>
        <end position="545"/>
    </location>
</feature>
<feature type="region of interest" description="Disordered" evidence="1">
    <location>
        <begin position="41"/>
        <end position="130"/>
    </location>
</feature>
<accession>A0A8J6YKR7</accession>
<evidence type="ECO:0000313" key="4">
    <source>
        <dbReference type="Proteomes" id="UP000631034"/>
    </source>
</evidence>
<keyword evidence="3" id="KW-0966">Cell projection</keyword>
<name>A0A8J6YKR7_9PROT</name>
<keyword evidence="3" id="KW-0969">Cilium</keyword>
<protein>
    <submittedName>
        <fullName evidence="3">Flagellar hook-length control protein FliK</fullName>
    </submittedName>
</protein>
<feature type="compositionally biased region" description="Polar residues" evidence="1">
    <location>
        <begin position="302"/>
        <end position="323"/>
    </location>
</feature>
<feature type="compositionally biased region" description="Low complexity" evidence="1">
    <location>
        <begin position="106"/>
        <end position="126"/>
    </location>
</feature>
<feature type="compositionally biased region" description="Polar residues" evidence="1">
    <location>
        <begin position="436"/>
        <end position="448"/>
    </location>
</feature>
<feature type="region of interest" description="Disordered" evidence="1">
    <location>
        <begin position="1"/>
        <end position="29"/>
    </location>
</feature>
<feature type="compositionally biased region" description="Polar residues" evidence="1">
    <location>
        <begin position="416"/>
        <end position="428"/>
    </location>
</feature>
<feature type="compositionally biased region" description="Basic and acidic residues" evidence="1">
    <location>
        <begin position="262"/>
        <end position="276"/>
    </location>
</feature>
<feature type="region of interest" description="Disordered" evidence="1">
    <location>
        <begin position="147"/>
        <end position="451"/>
    </location>
</feature>
<dbReference type="RefSeq" id="WP_192532966.1">
    <property type="nucleotide sequence ID" value="NZ_JACZHT010000001.1"/>
</dbReference>
<dbReference type="Pfam" id="PF02120">
    <property type="entry name" value="Flg_hook"/>
    <property type="match status" value="1"/>
</dbReference>
<dbReference type="Proteomes" id="UP000631034">
    <property type="component" value="Unassembled WGS sequence"/>
</dbReference>
<feature type="compositionally biased region" description="Low complexity" evidence="1">
    <location>
        <begin position="194"/>
        <end position="207"/>
    </location>
</feature>
<proteinExistence type="predicted"/>
<dbReference type="InterPro" id="IPR021136">
    <property type="entry name" value="Flagellar_hook_control-like_C"/>
</dbReference>
<sequence>MEVNGIIQGKGAAVAQSGTAGGPSSRKENSAAELFQALLDARSESLGSKSVEVDLHRKMLRDMERSSSARKDKAAAPAPAPAPARAAAPEAPKPRERERTDASGPAQTAAPARPSEAAPQEPSAPAVGTGLVEASTLVTLGAALTDVAPVSGTPGDPAAGGVTGGPAAPVDGLRAGNPDAMTGTGTPADTAGKAALTQAQAATEAPAPAAPEPVPTEVSPRADRTPSGPVPGTVAGTATAPSGTSAQTADPAVQAQAADLARSLDADSRLDVRVRVTDQGARGTAARSAEADTARPVAEPASSGTDTGGQQTARDGSGLNRSPAQQTVVQQAQASNLGQNTNPAAAATQGPASFEKLLAERQAAAKPEAARTDALRTEARKAETAATVRQAAGTASATSSAPAAGAARAGAGAEIQSAQMAAPQSSGRPSDVPQVEQATRTAPRSHTPAQARAVIDQVRVNITKALDRGMDEIRIQLRPASLGRVEVKMDLSSETGQVRAAIIVDRPETLEMLRSDQRTLERALQDAGLKTDSNGLSFELRSQQNDEGGRRQGAGGPGRLAGMDDADAAADEAVLLQDDMDQQRLARARARGGVDVRV</sequence>
<comment type="caution">
    <text evidence="3">The sequence shown here is derived from an EMBL/GenBank/DDBJ whole genome shotgun (WGS) entry which is preliminary data.</text>
</comment>
<feature type="region of interest" description="Disordered" evidence="1">
    <location>
        <begin position="542"/>
        <end position="566"/>
    </location>
</feature>
<dbReference type="Gene3D" id="3.30.750.140">
    <property type="match status" value="1"/>
</dbReference>
<feature type="compositionally biased region" description="Low complexity" evidence="1">
    <location>
        <begin position="152"/>
        <end position="172"/>
    </location>
</feature>
<feature type="compositionally biased region" description="Basic and acidic residues" evidence="1">
    <location>
        <begin position="51"/>
        <end position="74"/>
    </location>
</feature>
<keyword evidence="4" id="KW-1185">Reference proteome</keyword>
<dbReference type="CDD" id="cd17470">
    <property type="entry name" value="T3SS_Flik_C"/>
    <property type="match status" value="1"/>
</dbReference>
<evidence type="ECO:0000259" key="2">
    <source>
        <dbReference type="Pfam" id="PF02120"/>
    </source>
</evidence>
<dbReference type="InterPro" id="IPR038610">
    <property type="entry name" value="FliK-like_C_sf"/>
</dbReference>
<keyword evidence="3" id="KW-0282">Flagellum</keyword>
<feature type="compositionally biased region" description="Low complexity" evidence="1">
    <location>
        <begin position="324"/>
        <end position="334"/>
    </location>
</feature>
<feature type="compositionally biased region" description="Basic and acidic residues" evidence="1">
    <location>
        <begin position="368"/>
        <end position="383"/>
    </location>
</feature>
<feature type="compositionally biased region" description="Basic and acidic residues" evidence="1">
    <location>
        <begin position="92"/>
        <end position="101"/>
    </location>
</feature>
<feature type="compositionally biased region" description="Low complexity" evidence="1">
    <location>
        <begin position="230"/>
        <end position="246"/>
    </location>
</feature>
<evidence type="ECO:0000256" key="1">
    <source>
        <dbReference type="SAM" id="MobiDB-lite"/>
    </source>
</evidence>
<dbReference type="EMBL" id="JACZHT010000001">
    <property type="protein sequence ID" value="MBE1236080.1"/>
    <property type="molecule type" value="Genomic_DNA"/>
</dbReference>
<dbReference type="AlphaFoldDB" id="A0A8J6YKR7"/>
<feature type="compositionally biased region" description="Low complexity" evidence="1">
    <location>
        <begin position="384"/>
        <end position="413"/>
    </location>
</feature>
<organism evidence="3 4">
    <name type="scientific">Phaeovibrio sulfidiphilus</name>
    <dbReference type="NCBI Taxonomy" id="1220600"/>
    <lineage>
        <taxon>Bacteria</taxon>
        <taxon>Pseudomonadati</taxon>
        <taxon>Pseudomonadota</taxon>
        <taxon>Alphaproteobacteria</taxon>
        <taxon>Rhodospirillales</taxon>
        <taxon>Rhodospirillaceae</taxon>
        <taxon>Phaeovibrio</taxon>
    </lineage>
</organism>